<dbReference type="EMBL" id="ASHX02000001">
    <property type="protein sequence ID" value="OEJ97431.1"/>
    <property type="molecule type" value="Genomic_DNA"/>
</dbReference>
<dbReference type="AlphaFoldDB" id="A0A1D3DYM5"/>
<keyword evidence="2" id="KW-0812">Transmembrane</keyword>
<dbReference type="STRING" id="1306406.J116_026230"/>
<feature type="transmembrane region" description="Helical" evidence="2">
    <location>
        <begin position="266"/>
        <end position="286"/>
    </location>
</feature>
<keyword evidence="2" id="KW-1133">Transmembrane helix</keyword>
<evidence type="ECO:0000313" key="4">
    <source>
        <dbReference type="Proteomes" id="UP000095329"/>
    </source>
</evidence>
<reference evidence="3 4" key="1">
    <citation type="journal article" date="2013" name="Genome Announc.">
        <title>Genome Sequence of Streptomyces violaceusniger Strain SPC6, a Halotolerant Streptomycete That Exhibits Rapid Growth and Development.</title>
        <authorList>
            <person name="Chen X."/>
            <person name="Zhang B."/>
            <person name="Zhang W."/>
            <person name="Wu X."/>
            <person name="Zhang M."/>
            <person name="Chen T."/>
            <person name="Liu G."/>
            <person name="Dyson P."/>
        </authorList>
    </citation>
    <scope>NUCLEOTIDE SEQUENCE [LARGE SCALE GENOMIC DNA]</scope>
    <source>
        <strain evidence="3 4">SPC6</strain>
    </source>
</reference>
<evidence type="ECO:0000256" key="1">
    <source>
        <dbReference type="SAM" id="MobiDB-lite"/>
    </source>
</evidence>
<feature type="compositionally biased region" description="Low complexity" evidence="1">
    <location>
        <begin position="736"/>
        <end position="753"/>
    </location>
</feature>
<dbReference type="OrthoDB" id="3078176at2"/>
<keyword evidence="2" id="KW-0472">Membrane</keyword>
<dbReference type="eggNOG" id="COG0241">
    <property type="taxonomic scope" value="Bacteria"/>
</dbReference>
<feature type="region of interest" description="Disordered" evidence="1">
    <location>
        <begin position="171"/>
        <end position="197"/>
    </location>
</feature>
<evidence type="ECO:0000313" key="3">
    <source>
        <dbReference type="EMBL" id="OEJ97431.1"/>
    </source>
</evidence>
<feature type="transmembrane region" description="Helical" evidence="2">
    <location>
        <begin position="313"/>
        <end position="338"/>
    </location>
</feature>
<gene>
    <name evidence="3" type="ORF">J116_026230</name>
</gene>
<dbReference type="RefSeq" id="WP_037946990.1">
    <property type="nucleotide sequence ID" value="NZ_ASHX02000001.1"/>
</dbReference>
<feature type="transmembrane region" description="Helical" evidence="2">
    <location>
        <begin position="140"/>
        <end position="161"/>
    </location>
</feature>
<comment type="caution">
    <text evidence="3">The sequence shown here is derived from an EMBL/GenBank/DDBJ whole genome shotgun (WGS) entry which is preliminary data.</text>
</comment>
<evidence type="ECO:0000256" key="2">
    <source>
        <dbReference type="SAM" id="Phobius"/>
    </source>
</evidence>
<feature type="transmembrane region" description="Helical" evidence="2">
    <location>
        <begin position="100"/>
        <end position="120"/>
    </location>
</feature>
<accession>A0A1D3DYM5</accession>
<proteinExistence type="predicted"/>
<feature type="compositionally biased region" description="Low complexity" evidence="1">
    <location>
        <begin position="171"/>
        <end position="192"/>
    </location>
</feature>
<sequence>MHRTGWWRVALLSACLVVVGSPWAREGLLDVWTSGDAGVMSMVYRALLAPGWELSPGTDPYTRAPDLRGNVAFLTLLAGIAVLVPRLVGRAPAGRGIRFAAALGTGVLVSMISTLVSWAVVVSAEPGATLAFGRSDDDVFILFVIDGLVLGALLGLAIRLVHIGAGPPGQVAPSPAAPGGDAPVADDTPAVGHTAQPVATGKEPGDVTRYLCAAAYTDPVFARRVVEGVLGDRLGAIAVSPGVDLVPVARHSLTARRLHRERNRKLLAAYGLVALFGPLWLLYAWMVPGLLGSVSTSAAKYLPRRGRHVPQAAFWPLAAMAFFLLAAGVLTGVVLSALPLPGVLLWLIGGYGYGFPPLLAVAAGTALALRTVLHEEADIDARLRGALRRDAFDPDALPRPAPVEPWAAARIAALADAQRGNVTCYSGFTPFIGFGRRESEWTLSLPLLPPEPSGRVTDFDAWDVVERLRRRLTETAGELPGARGGAGLTVEDRVFVSGRELSADGRLLPDPLRAPATRLPDAAVREVALHPDGPARHFLVAHLPLWGGEIVPSQFLHVAVAGGTLHLRCDRYVLGPVRRDMHAVDLLPPAAVAGSRRALLPGALRRTGGALWRAPWSCLADVLTERRRPRRLDSELRAAREDPAFDRGARLSIRETAQGPEYFHHFQLLDGRRALNALDRHALAAVRDFLDEHGVDTTDFRAQTQTILNHGVLQTGGVSVVGNQAVGAGARATTKSAQASAGSGPPSGGAAAR</sequence>
<name>A0A1D3DYM5_9ACTN</name>
<organism evidence="3 4">
    <name type="scientific">Streptomyces thermolilacinus SPC6</name>
    <dbReference type="NCBI Taxonomy" id="1306406"/>
    <lineage>
        <taxon>Bacteria</taxon>
        <taxon>Bacillati</taxon>
        <taxon>Actinomycetota</taxon>
        <taxon>Actinomycetes</taxon>
        <taxon>Kitasatosporales</taxon>
        <taxon>Streptomycetaceae</taxon>
        <taxon>Streptomyces</taxon>
    </lineage>
</organism>
<protein>
    <submittedName>
        <fullName evidence="3">Uncharacterized protein</fullName>
    </submittedName>
</protein>
<keyword evidence="4" id="KW-1185">Reference proteome</keyword>
<feature type="transmembrane region" description="Helical" evidence="2">
    <location>
        <begin position="345"/>
        <end position="369"/>
    </location>
</feature>
<dbReference type="Proteomes" id="UP000095329">
    <property type="component" value="Unassembled WGS sequence"/>
</dbReference>
<feature type="transmembrane region" description="Helical" evidence="2">
    <location>
        <begin position="71"/>
        <end position="88"/>
    </location>
</feature>
<feature type="region of interest" description="Disordered" evidence="1">
    <location>
        <begin position="732"/>
        <end position="753"/>
    </location>
</feature>